<protein>
    <submittedName>
        <fullName evidence="4">Integrase core domain protein</fullName>
    </submittedName>
</protein>
<accession>U2TU52</accession>
<dbReference type="Gene3D" id="3.30.420.10">
    <property type="entry name" value="Ribonuclease H-like superfamily/Ribonuclease H"/>
    <property type="match status" value="1"/>
</dbReference>
<dbReference type="InterPro" id="IPR054353">
    <property type="entry name" value="IstA-like_C"/>
</dbReference>
<dbReference type="Proteomes" id="UP000016638">
    <property type="component" value="Unassembled WGS sequence"/>
</dbReference>
<dbReference type="PROSITE" id="PS50994">
    <property type="entry name" value="INTEGRASE"/>
    <property type="match status" value="1"/>
</dbReference>
<dbReference type="EMBL" id="AWEZ01000019">
    <property type="protein sequence ID" value="ERL09875.1"/>
    <property type="molecule type" value="Genomic_DNA"/>
</dbReference>
<dbReference type="SUPFAM" id="SSF53098">
    <property type="entry name" value="Ribonuclease H-like"/>
    <property type="match status" value="1"/>
</dbReference>
<comment type="caution">
    <text evidence="4">The sequence shown here is derived from an EMBL/GenBank/DDBJ whole genome shotgun (WGS) entry which is preliminary data.</text>
</comment>
<sequence length="407" mass="45022">MGELSMYRQAGTKPNSGEVERRYGTGRHTVARYWREDKDVEDLRRSKPSAFDQVKKVIEEKSTMPGITKGAVYEYLLDRRPDLSLPKYGAFTQYCRRRGIAFSGACGTGPHPRFETPPGRQMQFDWKEDLTMTDASGEVFESDAFSATLGFSRLHKLAYAPTRTEDVLLGCLLGTFKFYGGVPEEAAADNMSALVTFSGGRRVRSERAWRFAREAGFELQLCRPGSPQTKGKDESANRFMGRLRAYDRDFEGLEGLLAAIARIEARSNQEACEATGLPPVAPSVREKERLRPIGNMRLLEEMVGEVSVQEVPPTMLVRAAGRQWSVPRSCIGKKVTAATMPGGQIRVTAAGELVAAHDASRGTGRINYAEEHYAQAIAGKARFADANIRQAARENLELLDQMGGGHE</sequence>
<dbReference type="InterPro" id="IPR036397">
    <property type="entry name" value="RNaseH_sf"/>
</dbReference>
<name>U2TU52_9ACTN</name>
<feature type="region of interest" description="Disordered" evidence="2">
    <location>
        <begin position="1"/>
        <end position="24"/>
    </location>
</feature>
<dbReference type="STRING" id="1125712.HMPREF1316_2602"/>
<dbReference type="eggNOG" id="COG4584">
    <property type="taxonomic scope" value="Bacteria"/>
</dbReference>
<proteinExistence type="inferred from homology"/>
<dbReference type="PANTHER" id="PTHR35004:SF6">
    <property type="entry name" value="TRANSPOSASE"/>
    <property type="match status" value="1"/>
</dbReference>
<evidence type="ECO:0000256" key="2">
    <source>
        <dbReference type="SAM" id="MobiDB-lite"/>
    </source>
</evidence>
<evidence type="ECO:0000259" key="3">
    <source>
        <dbReference type="PROSITE" id="PS50994"/>
    </source>
</evidence>
<dbReference type="PATRIC" id="fig|1125712.3.peg.538"/>
<evidence type="ECO:0000256" key="1">
    <source>
        <dbReference type="ARBA" id="ARBA00009277"/>
    </source>
</evidence>
<comment type="similarity">
    <text evidence="1">Belongs to the transposase IS21/IS408/IS1162 family.</text>
</comment>
<dbReference type="GO" id="GO:0003676">
    <property type="term" value="F:nucleic acid binding"/>
    <property type="evidence" value="ECO:0007669"/>
    <property type="project" value="InterPro"/>
</dbReference>
<reference evidence="4 5" key="1">
    <citation type="submission" date="2013-08" db="EMBL/GenBank/DDBJ databases">
        <authorList>
            <person name="Durkin A.S."/>
            <person name="Haft D.R."/>
            <person name="McCorrison J."/>
            <person name="Torralba M."/>
            <person name="Gillis M."/>
            <person name="Haft D.H."/>
            <person name="Methe B."/>
            <person name="Sutton G."/>
            <person name="Nelson K.E."/>
        </authorList>
    </citation>
    <scope>NUCLEOTIDE SEQUENCE [LARGE SCALE GENOMIC DNA]</scope>
    <source>
        <strain evidence="4 5">F0195</strain>
    </source>
</reference>
<dbReference type="InterPro" id="IPR001584">
    <property type="entry name" value="Integrase_cat-core"/>
</dbReference>
<dbReference type="RefSeq" id="WP_021725371.1">
    <property type="nucleotide sequence ID" value="NZ_AWEZ01000019.1"/>
</dbReference>
<evidence type="ECO:0000313" key="5">
    <source>
        <dbReference type="Proteomes" id="UP000016638"/>
    </source>
</evidence>
<dbReference type="OrthoDB" id="3193769at2"/>
<dbReference type="PANTHER" id="PTHR35004">
    <property type="entry name" value="TRANSPOSASE RV3428C-RELATED"/>
    <property type="match status" value="1"/>
</dbReference>
<dbReference type="Pfam" id="PF22483">
    <property type="entry name" value="Mu-transpos_C_2"/>
    <property type="match status" value="1"/>
</dbReference>
<feature type="domain" description="Integrase catalytic" evidence="3">
    <location>
        <begin position="113"/>
        <end position="287"/>
    </location>
</feature>
<organism evidence="4 5">
    <name type="scientific">Olsenella profusa F0195</name>
    <dbReference type="NCBI Taxonomy" id="1125712"/>
    <lineage>
        <taxon>Bacteria</taxon>
        <taxon>Bacillati</taxon>
        <taxon>Actinomycetota</taxon>
        <taxon>Coriobacteriia</taxon>
        <taxon>Coriobacteriales</taxon>
        <taxon>Atopobiaceae</taxon>
        <taxon>Olsenella</taxon>
    </lineage>
</organism>
<gene>
    <name evidence="4" type="ORF">HMPREF1316_2602</name>
</gene>
<dbReference type="InterPro" id="IPR012337">
    <property type="entry name" value="RNaseH-like_sf"/>
</dbReference>
<dbReference type="GO" id="GO:0015074">
    <property type="term" value="P:DNA integration"/>
    <property type="evidence" value="ECO:0007669"/>
    <property type="project" value="InterPro"/>
</dbReference>
<keyword evidence="5" id="KW-1185">Reference proteome</keyword>
<dbReference type="AlphaFoldDB" id="U2TU52"/>
<evidence type="ECO:0000313" key="4">
    <source>
        <dbReference type="EMBL" id="ERL09875.1"/>
    </source>
</evidence>